<protein>
    <submittedName>
        <fullName evidence="2">Uncharacterized protein</fullName>
    </submittedName>
</protein>
<sequence length="158" mass="16606">MFVLGADRARLAPAQVSLLPAAHAHRRRFTAALGAVGTAAAGHYGQDSGIPCAEEAATRSQSASPNHRYRSVRCPRPRLLTAAPPPPAATGRSPHYSPRDVCGRAASIAALSQCLRLIGAQLRMRSYSGAPHTSRAPQLSIHSGDPRAVRAPHVAPLM</sequence>
<reference evidence="2" key="1">
    <citation type="submission" date="2021-12" db="EMBL/GenBank/DDBJ databases">
        <authorList>
            <person name="King R."/>
        </authorList>
    </citation>
    <scope>NUCLEOTIDE SEQUENCE</scope>
</reference>
<feature type="region of interest" description="Disordered" evidence="1">
    <location>
        <begin position="77"/>
        <end position="97"/>
    </location>
</feature>
<accession>A0A9N8KXD5</accession>
<dbReference type="AlphaFoldDB" id="A0A9N8KXD5"/>
<dbReference type="Proteomes" id="UP001154114">
    <property type="component" value="Chromosome 20"/>
</dbReference>
<name>A0A9N8KXD5_CHRIL</name>
<dbReference type="EMBL" id="LR824023">
    <property type="protein sequence ID" value="CAD0204064.1"/>
    <property type="molecule type" value="Genomic_DNA"/>
</dbReference>
<proteinExistence type="predicted"/>
<keyword evidence="3" id="KW-1185">Reference proteome</keyword>
<gene>
    <name evidence="2" type="ORF">CINC_LOCUS6374</name>
</gene>
<organism evidence="2 3">
    <name type="scientific">Chrysodeixis includens</name>
    <name type="common">Soybean looper</name>
    <name type="synonym">Pseudoplusia includens</name>
    <dbReference type="NCBI Taxonomy" id="689277"/>
    <lineage>
        <taxon>Eukaryota</taxon>
        <taxon>Metazoa</taxon>
        <taxon>Ecdysozoa</taxon>
        <taxon>Arthropoda</taxon>
        <taxon>Hexapoda</taxon>
        <taxon>Insecta</taxon>
        <taxon>Pterygota</taxon>
        <taxon>Neoptera</taxon>
        <taxon>Endopterygota</taxon>
        <taxon>Lepidoptera</taxon>
        <taxon>Glossata</taxon>
        <taxon>Ditrysia</taxon>
        <taxon>Noctuoidea</taxon>
        <taxon>Noctuidae</taxon>
        <taxon>Plusiinae</taxon>
        <taxon>Chrysodeixis</taxon>
    </lineage>
</organism>
<evidence type="ECO:0000256" key="1">
    <source>
        <dbReference type="SAM" id="MobiDB-lite"/>
    </source>
</evidence>
<evidence type="ECO:0000313" key="3">
    <source>
        <dbReference type="Proteomes" id="UP001154114"/>
    </source>
</evidence>
<evidence type="ECO:0000313" key="2">
    <source>
        <dbReference type="EMBL" id="CAD0204064.1"/>
    </source>
</evidence>